<dbReference type="PANTHER" id="PTHR33086">
    <property type="entry name" value="OS05G0468200 PROTEIN-RELATED"/>
    <property type="match status" value="1"/>
</dbReference>
<evidence type="ECO:0000259" key="1">
    <source>
        <dbReference type="Pfam" id="PF07762"/>
    </source>
</evidence>
<dbReference type="InterPro" id="IPR011676">
    <property type="entry name" value="DUF1618"/>
</dbReference>
<organism evidence="2 3">
    <name type="scientific">Leersia perrieri</name>
    <dbReference type="NCBI Taxonomy" id="77586"/>
    <lineage>
        <taxon>Eukaryota</taxon>
        <taxon>Viridiplantae</taxon>
        <taxon>Streptophyta</taxon>
        <taxon>Embryophyta</taxon>
        <taxon>Tracheophyta</taxon>
        <taxon>Spermatophyta</taxon>
        <taxon>Magnoliopsida</taxon>
        <taxon>Liliopsida</taxon>
        <taxon>Poales</taxon>
        <taxon>Poaceae</taxon>
        <taxon>BOP clade</taxon>
        <taxon>Oryzoideae</taxon>
        <taxon>Oryzeae</taxon>
        <taxon>Oryzinae</taxon>
        <taxon>Leersia</taxon>
    </lineage>
</organism>
<protein>
    <recommendedName>
        <fullName evidence="1">DUF1618 domain-containing protein</fullName>
    </recommendedName>
</protein>
<evidence type="ECO:0000313" key="3">
    <source>
        <dbReference type="Proteomes" id="UP000032180"/>
    </source>
</evidence>
<reference evidence="2 3" key="1">
    <citation type="submission" date="2012-08" db="EMBL/GenBank/DDBJ databases">
        <title>Oryza genome evolution.</title>
        <authorList>
            <person name="Wing R.A."/>
        </authorList>
    </citation>
    <scope>NUCLEOTIDE SEQUENCE</scope>
</reference>
<evidence type="ECO:0000313" key="2">
    <source>
        <dbReference type="EnsemblPlants" id="LPERR05G07310.1"/>
    </source>
</evidence>
<dbReference type="eggNOG" id="ENOG502S3VB">
    <property type="taxonomic scope" value="Eukaryota"/>
</dbReference>
<keyword evidence="3" id="KW-1185">Reference proteome</keyword>
<dbReference type="STRING" id="77586.A0A0D9WEC5"/>
<proteinExistence type="predicted"/>
<accession>A0A0D9WEC5</accession>
<dbReference type="Proteomes" id="UP000032180">
    <property type="component" value="Chromosome 5"/>
</dbReference>
<name>A0A0D9WEC5_9ORYZ</name>
<reference evidence="2" key="3">
    <citation type="submission" date="2015-04" db="UniProtKB">
        <authorList>
            <consortium name="EnsemblPlants"/>
        </authorList>
    </citation>
    <scope>IDENTIFICATION</scope>
</reference>
<dbReference type="AlphaFoldDB" id="A0A0D9WEC5"/>
<dbReference type="Pfam" id="PF07762">
    <property type="entry name" value="DUF1618"/>
    <property type="match status" value="1"/>
</dbReference>
<dbReference type="EnsemblPlants" id="LPERR05G07310.1">
    <property type="protein sequence ID" value="LPERR05G07310.1"/>
    <property type="gene ID" value="LPERR05G07310"/>
</dbReference>
<sequence length="419" mass="45468">MHLPLRRALSAAARASTAFRRALSAATSAPAPVRRALSTAAPPPWPWAMIRQAPAVRSPSLRASLMHADAPRDSYLLVPDHLVGRRPGPDPGSDIRGLLCGTVYATSGDGLLIVYMDFQAPSPIFSKFAAGVTPPMDDLNGFDINDPDFTRFVCNPLSGELFRLPDIDGTKKTMLLTRSAAAGHAPPDSYVVAMLAEDHNGGGGFTMRRFLSRIGKWEKLVGLPSPLPFPRRMDIYPEGVAFAGRIWWADLTWGVISADPFSDWPEHNFVELPRGSVWLPSSDVVQVQGMHRRIGVSEGRLRYVEVSQKDPFVLSSFPLDDDGCSWTLEHQVAIGPLWEVKGGGPKDTPRIAVIDPVNSSVILVIVDEHLLAVDMDMGKVLDCSLADESEGPAYAITSVLKPCVLPPWLASSKLPVADL</sequence>
<reference evidence="3" key="2">
    <citation type="submission" date="2013-12" db="EMBL/GenBank/DDBJ databases">
        <authorList>
            <person name="Yu Y."/>
            <person name="Lee S."/>
            <person name="de Baynast K."/>
            <person name="Wissotski M."/>
            <person name="Liu L."/>
            <person name="Talag J."/>
            <person name="Goicoechea J."/>
            <person name="Angelova A."/>
            <person name="Jetty R."/>
            <person name="Kudrna D."/>
            <person name="Golser W."/>
            <person name="Rivera L."/>
            <person name="Zhang J."/>
            <person name="Wing R."/>
        </authorList>
    </citation>
    <scope>NUCLEOTIDE SEQUENCE</scope>
</reference>
<dbReference type="PANTHER" id="PTHR33086:SF98">
    <property type="entry name" value="OS05G0468200 PROTEIN"/>
    <property type="match status" value="1"/>
</dbReference>
<dbReference type="HOGENOM" id="CLU_038425_0_0_1"/>
<feature type="domain" description="DUF1618" evidence="1">
    <location>
        <begin position="248"/>
        <end position="349"/>
    </location>
</feature>
<dbReference type="Gramene" id="LPERR05G07310.1">
    <property type="protein sequence ID" value="LPERR05G07310.1"/>
    <property type="gene ID" value="LPERR05G07310"/>
</dbReference>